<proteinExistence type="predicted"/>
<evidence type="ECO:0000256" key="1">
    <source>
        <dbReference type="SAM" id="MobiDB-lite"/>
    </source>
</evidence>
<dbReference type="Proteomes" id="UP000240493">
    <property type="component" value="Unassembled WGS sequence"/>
</dbReference>
<dbReference type="AlphaFoldDB" id="A0A2T3ZB38"/>
<name>A0A2T3ZB38_TRIA4</name>
<accession>A0A2T3ZB38</accession>
<evidence type="ECO:0000313" key="3">
    <source>
        <dbReference type="Proteomes" id="UP000240493"/>
    </source>
</evidence>
<evidence type="ECO:0000313" key="2">
    <source>
        <dbReference type="EMBL" id="PTB42017.1"/>
    </source>
</evidence>
<dbReference type="OrthoDB" id="10593780at2759"/>
<keyword evidence="3" id="KW-1185">Reference proteome</keyword>
<feature type="compositionally biased region" description="Low complexity" evidence="1">
    <location>
        <begin position="83"/>
        <end position="97"/>
    </location>
</feature>
<gene>
    <name evidence="2" type="ORF">M441DRAFT_380990</name>
</gene>
<sequence length="176" mass="19042">MRFPTSSSSMYTLRTSCNNPAYTTKVYEAQDNSIHAEAIKSSRLTFSAASSSTRIARLTCLRSCSLQNDITCRQIGGIDGSVTGSSGSNRSGTSQHSTAQPANQARTIHGVHGVCHPSKPSSSASGVPWRRPGLDNLHTVFFSHPALHSFWPSPWLAIHSSPFLPRTVFGPRMAIR</sequence>
<protein>
    <submittedName>
        <fullName evidence="2">Uncharacterized protein</fullName>
    </submittedName>
</protein>
<dbReference type="EMBL" id="KZ679260">
    <property type="protein sequence ID" value="PTB42017.1"/>
    <property type="molecule type" value="Genomic_DNA"/>
</dbReference>
<reference evidence="2 3" key="1">
    <citation type="submission" date="2016-07" db="EMBL/GenBank/DDBJ databases">
        <title>Multiple horizontal gene transfer events from other fungi enriched the ability of initially mycotrophic Trichoderma (Ascomycota) to feed on dead plant biomass.</title>
        <authorList>
            <consortium name="DOE Joint Genome Institute"/>
            <person name="Aerts A."/>
            <person name="Atanasova L."/>
            <person name="Chenthamara K."/>
            <person name="Zhang J."/>
            <person name="Grujic M."/>
            <person name="Henrissat B."/>
            <person name="Kuo A."/>
            <person name="Salamov A."/>
            <person name="Lipzen A."/>
            <person name="Labutti K."/>
            <person name="Barry K."/>
            <person name="Miao Y."/>
            <person name="Rahimi M.J."/>
            <person name="Shen Q."/>
            <person name="Grigoriev I.V."/>
            <person name="Kubicek C.P."/>
            <person name="Druzhinina I.S."/>
        </authorList>
    </citation>
    <scope>NUCLEOTIDE SEQUENCE [LARGE SCALE GENOMIC DNA]</scope>
    <source>
        <strain evidence="2 3">CBS 433.97</strain>
    </source>
</reference>
<organism evidence="2 3">
    <name type="scientific">Trichoderma asperellum (strain ATCC 204424 / CBS 433.97 / NBRC 101777)</name>
    <dbReference type="NCBI Taxonomy" id="1042311"/>
    <lineage>
        <taxon>Eukaryota</taxon>
        <taxon>Fungi</taxon>
        <taxon>Dikarya</taxon>
        <taxon>Ascomycota</taxon>
        <taxon>Pezizomycotina</taxon>
        <taxon>Sordariomycetes</taxon>
        <taxon>Hypocreomycetidae</taxon>
        <taxon>Hypocreales</taxon>
        <taxon>Hypocreaceae</taxon>
        <taxon>Trichoderma</taxon>
    </lineage>
</organism>
<feature type="region of interest" description="Disordered" evidence="1">
    <location>
        <begin position="83"/>
        <end position="103"/>
    </location>
</feature>